<sequence length="690" mass="70976">MQCLYRGTRCAALAVVLSVLLAACGGGGGEDAPTTPVASLSAADDEAAVAWTVSTPINVLANDVASAGTLELVSVSAPAHGSAQISGGRLIYTPAPGYFGADALTYTVRAVQGGATSSARVSVTVNAQIRLRGLSGDPALPNAVVVGTVGTKSFQTTTDAAGQFTLTVEAARATDMVQLASSGNGAQASVKFGSLVGDVASLLRVATSDGEVTANKVPALNITPISTAFAALAREAGGRQAPATQQQLDAIALLMPLHRVADLATAIRMVANGSAALPPTATDTALLVEDPSTSTTLAAFLSAHGSSDAFMVARKQVLSSSGPSGAADSFGSAERSIAYVLSYGSQTDGLVVTYRPDGTASVVGPKGARAATWTATTDAIRLSLSQPYSVIALGEEDPIFGWQTVSHDTTGYELRLVRGTAGAGSVIVVPLGETRTLDGPLAGRVTPIDTSFGYLRKSLDLSTATAFGDADMAAGNRWAGVLAGTSVGGEASYSEADAVRFAGSGAAVLERTNAAINGSVVNGWLRLEGPYGDRRYLRLSQDVGGVEEHWIAADFVNGAMIAANEIVVVRPEAGARFDNGSALQRRWLSGFAVDSIVTGQLVFDLNADGTNAMITLYPDGSSFAQPGTWSIDAVGNLTQIQGNPMVRQRDWTLLKASGSKRYVMERLWIPRSGTEWWRVNVVIDQGPAGS</sequence>
<dbReference type="Gene3D" id="2.60.40.2810">
    <property type="match status" value="1"/>
</dbReference>
<evidence type="ECO:0000313" key="3">
    <source>
        <dbReference type="Proteomes" id="UP000293671"/>
    </source>
</evidence>
<evidence type="ECO:0000256" key="1">
    <source>
        <dbReference type="SAM" id="SignalP"/>
    </source>
</evidence>
<dbReference type="Pfam" id="PF17963">
    <property type="entry name" value="Big_9"/>
    <property type="match status" value="1"/>
</dbReference>
<feature type="signal peptide" evidence="1">
    <location>
        <begin position="1"/>
        <end position="22"/>
    </location>
</feature>
<proteinExistence type="predicted"/>
<dbReference type="AlphaFoldDB" id="A0A4Q7VZN4"/>
<keyword evidence="3" id="KW-1185">Reference proteome</keyword>
<gene>
    <name evidence="2" type="ORF">EV670_0273</name>
</gene>
<dbReference type="PROSITE" id="PS51257">
    <property type="entry name" value="PROKAR_LIPOPROTEIN"/>
    <property type="match status" value="1"/>
</dbReference>
<evidence type="ECO:0008006" key="4">
    <source>
        <dbReference type="Google" id="ProtNLM"/>
    </source>
</evidence>
<dbReference type="Proteomes" id="UP000293671">
    <property type="component" value="Unassembled WGS sequence"/>
</dbReference>
<comment type="caution">
    <text evidence="2">The sequence shown here is derived from an EMBL/GenBank/DDBJ whole genome shotgun (WGS) entry which is preliminary data.</text>
</comment>
<name>A0A4Q7VZN4_9BURK</name>
<feature type="chain" id="PRO_5020245468" description="Carboxypeptidase family protein" evidence="1">
    <location>
        <begin position="23"/>
        <end position="690"/>
    </location>
</feature>
<keyword evidence="1" id="KW-0732">Signal</keyword>
<organism evidence="2 3">
    <name type="scientific">Rivibacter subsaxonicus</name>
    <dbReference type="NCBI Taxonomy" id="457575"/>
    <lineage>
        <taxon>Bacteria</taxon>
        <taxon>Pseudomonadati</taxon>
        <taxon>Pseudomonadota</taxon>
        <taxon>Betaproteobacteria</taxon>
        <taxon>Burkholderiales</taxon>
        <taxon>Rivibacter</taxon>
    </lineage>
</organism>
<protein>
    <recommendedName>
        <fullName evidence="4">Carboxypeptidase family protein</fullName>
    </recommendedName>
</protein>
<reference evidence="2 3" key="1">
    <citation type="submission" date="2019-02" db="EMBL/GenBank/DDBJ databases">
        <title>Genomic Encyclopedia of Type Strains, Phase IV (KMG-IV): sequencing the most valuable type-strain genomes for metagenomic binning, comparative biology and taxonomic classification.</title>
        <authorList>
            <person name="Goeker M."/>
        </authorList>
    </citation>
    <scope>NUCLEOTIDE SEQUENCE [LARGE SCALE GENOMIC DNA]</scope>
    <source>
        <strain evidence="2 3">DSM 19570</strain>
    </source>
</reference>
<dbReference type="EMBL" id="SHKP01000004">
    <property type="protein sequence ID" value="RZU02250.1"/>
    <property type="molecule type" value="Genomic_DNA"/>
</dbReference>
<evidence type="ECO:0000313" key="2">
    <source>
        <dbReference type="EMBL" id="RZU02250.1"/>
    </source>
</evidence>
<accession>A0A4Q7VZN4</accession>